<dbReference type="OrthoDB" id="9803233at2"/>
<dbReference type="Proteomes" id="UP000199427">
    <property type="component" value="Unassembled WGS sequence"/>
</dbReference>
<dbReference type="InterPro" id="IPR050832">
    <property type="entry name" value="Bact_Acetyltransf"/>
</dbReference>
<dbReference type="Gene3D" id="3.40.630.30">
    <property type="match status" value="1"/>
</dbReference>
<dbReference type="STRING" id="571933.SAMN05216362_10717"/>
<organism evidence="4 5">
    <name type="scientific">Piscibacillus halophilus</name>
    <dbReference type="NCBI Taxonomy" id="571933"/>
    <lineage>
        <taxon>Bacteria</taxon>
        <taxon>Bacillati</taxon>
        <taxon>Bacillota</taxon>
        <taxon>Bacilli</taxon>
        <taxon>Bacillales</taxon>
        <taxon>Bacillaceae</taxon>
        <taxon>Piscibacillus</taxon>
    </lineage>
</organism>
<dbReference type="Pfam" id="PF00583">
    <property type="entry name" value="Acetyltransf_1"/>
    <property type="match status" value="1"/>
</dbReference>
<dbReference type="InterPro" id="IPR016181">
    <property type="entry name" value="Acyl_CoA_acyltransferase"/>
</dbReference>
<reference evidence="4 5" key="1">
    <citation type="submission" date="2016-10" db="EMBL/GenBank/DDBJ databases">
        <authorList>
            <person name="de Groot N.N."/>
        </authorList>
    </citation>
    <scope>NUCLEOTIDE SEQUENCE [LARGE SCALE GENOMIC DNA]</scope>
    <source>
        <strain evidence="4 5">DSM 21633</strain>
    </source>
</reference>
<keyword evidence="1 4" id="KW-0808">Transferase</keyword>
<dbReference type="GO" id="GO:0016747">
    <property type="term" value="F:acyltransferase activity, transferring groups other than amino-acyl groups"/>
    <property type="evidence" value="ECO:0007669"/>
    <property type="project" value="InterPro"/>
</dbReference>
<evidence type="ECO:0000313" key="5">
    <source>
        <dbReference type="Proteomes" id="UP000199427"/>
    </source>
</evidence>
<dbReference type="PANTHER" id="PTHR43877">
    <property type="entry name" value="AMINOALKYLPHOSPHONATE N-ACETYLTRANSFERASE-RELATED-RELATED"/>
    <property type="match status" value="1"/>
</dbReference>
<keyword evidence="5" id="KW-1185">Reference proteome</keyword>
<dbReference type="PANTHER" id="PTHR43877:SF2">
    <property type="entry name" value="AMINOALKYLPHOSPHONATE N-ACETYLTRANSFERASE-RELATED"/>
    <property type="match status" value="1"/>
</dbReference>
<keyword evidence="2" id="KW-0012">Acyltransferase</keyword>
<dbReference type="SUPFAM" id="SSF55729">
    <property type="entry name" value="Acyl-CoA N-acyltransferases (Nat)"/>
    <property type="match status" value="1"/>
</dbReference>
<protein>
    <submittedName>
        <fullName evidence="4">Predicted N-acetyltransferase YhbS</fullName>
    </submittedName>
</protein>
<dbReference type="EMBL" id="FOES01000007">
    <property type="protein sequence ID" value="SEQ12819.1"/>
    <property type="molecule type" value="Genomic_DNA"/>
</dbReference>
<evidence type="ECO:0000259" key="3">
    <source>
        <dbReference type="PROSITE" id="PS51186"/>
    </source>
</evidence>
<evidence type="ECO:0000256" key="1">
    <source>
        <dbReference type="ARBA" id="ARBA00022679"/>
    </source>
</evidence>
<proteinExistence type="predicted"/>
<accession>A0A1H9DHD9</accession>
<dbReference type="CDD" id="cd04301">
    <property type="entry name" value="NAT_SF"/>
    <property type="match status" value="1"/>
</dbReference>
<dbReference type="AlphaFoldDB" id="A0A1H9DHD9"/>
<evidence type="ECO:0000313" key="4">
    <source>
        <dbReference type="EMBL" id="SEQ12819.1"/>
    </source>
</evidence>
<sequence length="171" mass="19139">MVDINLRDANPSEIPIIRKHRLKAYQEYSKVLNDSHWEVLSGTLSSEADLEPGVDIMVAESKDGEVLGSVVLFPAKSMAYGEWTDALDYPELRMLAVSPEARGQGIAYKLVNECIKRTKERGFGQLGLHTGSFMKGAIKLYERLGFERIPEHDFEPANDGIIVKAYVLNIK</sequence>
<name>A0A1H9DHD9_9BACI</name>
<dbReference type="InterPro" id="IPR000182">
    <property type="entry name" value="GNAT_dom"/>
</dbReference>
<dbReference type="RefSeq" id="WP_091772992.1">
    <property type="nucleotide sequence ID" value="NZ_CAESCL010000001.1"/>
</dbReference>
<gene>
    <name evidence="4" type="ORF">SAMN05216362_10717</name>
</gene>
<feature type="domain" description="N-acetyltransferase" evidence="3">
    <location>
        <begin position="4"/>
        <end position="171"/>
    </location>
</feature>
<evidence type="ECO:0000256" key="2">
    <source>
        <dbReference type="ARBA" id="ARBA00023315"/>
    </source>
</evidence>
<dbReference type="PROSITE" id="PS51186">
    <property type="entry name" value="GNAT"/>
    <property type="match status" value="1"/>
</dbReference>